<accession>A0A1M6Y7Z5</accession>
<evidence type="ECO:0000313" key="4">
    <source>
        <dbReference type="Proteomes" id="UP000183974"/>
    </source>
</evidence>
<name>A0A1M6Y7Z5_9RHOB</name>
<gene>
    <name evidence="3" type="ORF">SAMN05444398_101738</name>
</gene>
<feature type="compositionally biased region" description="Basic and acidic residues" evidence="1">
    <location>
        <begin position="541"/>
        <end position="566"/>
    </location>
</feature>
<evidence type="ECO:0000313" key="3">
    <source>
        <dbReference type="EMBL" id="SHL14308.1"/>
    </source>
</evidence>
<protein>
    <submittedName>
        <fullName evidence="3">N-methylhydantoinase B</fullName>
    </submittedName>
</protein>
<dbReference type="Pfam" id="PF02538">
    <property type="entry name" value="Hydantoinase_B"/>
    <property type="match status" value="1"/>
</dbReference>
<dbReference type="STRING" id="337701.SAMN05444398_101738"/>
<dbReference type="InterPro" id="IPR003692">
    <property type="entry name" value="Hydantoinase_B"/>
</dbReference>
<dbReference type="GO" id="GO:0005829">
    <property type="term" value="C:cytosol"/>
    <property type="evidence" value="ECO:0007669"/>
    <property type="project" value="TreeGrafter"/>
</dbReference>
<dbReference type="PANTHER" id="PTHR11365:SF23">
    <property type="entry name" value="HYPOTHETICAL 5-OXOPROLINASE (EUROFUNG)-RELATED"/>
    <property type="match status" value="1"/>
</dbReference>
<evidence type="ECO:0000259" key="2">
    <source>
        <dbReference type="Pfam" id="PF02538"/>
    </source>
</evidence>
<dbReference type="RefSeq" id="WP_073032815.1">
    <property type="nucleotide sequence ID" value="NZ_BMLR01000001.1"/>
</dbReference>
<reference evidence="3 4" key="1">
    <citation type="submission" date="2016-11" db="EMBL/GenBank/DDBJ databases">
        <authorList>
            <person name="Jaros S."/>
            <person name="Januszkiewicz K."/>
            <person name="Wedrychowicz H."/>
        </authorList>
    </citation>
    <scope>NUCLEOTIDE SEQUENCE [LARGE SCALE GENOMIC DNA]</scope>
    <source>
        <strain evidence="3 4">DSM 29589</strain>
    </source>
</reference>
<feature type="region of interest" description="Disordered" evidence="1">
    <location>
        <begin position="531"/>
        <end position="566"/>
    </location>
</feature>
<organism evidence="3 4">
    <name type="scientific">Roseovarius pacificus</name>
    <dbReference type="NCBI Taxonomy" id="337701"/>
    <lineage>
        <taxon>Bacteria</taxon>
        <taxon>Pseudomonadati</taxon>
        <taxon>Pseudomonadota</taxon>
        <taxon>Alphaproteobacteria</taxon>
        <taxon>Rhodobacterales</taxon>
        <taxon>Roseobacteraceae</taxon>
        <taxon>Roseovarius</taxon>
    </lineage>
</organism>
<sequence length="566" mass="61212">MQNTANTLSSDPSAGIDPVTLTVIEKGLQQVCSEMDLVHEKTSFSPVISEAFDRSNGLYGLGDGRMIAQGEMGLPIFLGVMQETTRCVIEARDDLEDGDVILVNDPYLGGTHLMDVKMVRPFYYKGRLWCYLANTGHWPDTGGMVPGGFNSTATEIHQEGLRIPPVKLVRRGEMQQDIVQMVLSNIRVAEERIGDIRAQIAALNSGARRLAALLDRYGADVVEAAIAELETRSARLMRNHIETIPDGCYASTAYLDSDGVVNEPLEINLEVTVEGQHISFDFSKSSPPCQGPLNSVWASTLSAVYVGLKHIFPDVPMNAGCFEPITVEKPRGTFLYAEYPRPVAGCAAEVSQRVMEAVFLALSQAIPDRLFAAPAGTSGNLSLGGTDPETGEGYIMYYFSGGGYGGWWDGDGLNNGCSTIGISKSQPVEILEQRYPILFDSYRLRTGSGGAGRHRGGMGVSYRLRLLRGQGKASFLMEHGRYGPPGILGGEAGDPNRIRIGQGDRVIEPEHRSKGEDFVLCPGDWIEVNTPGGGGYGPAADRADEAVARDRLQGYLDPHDPHGAKP</sequence>
<feature type="domain" description="Hydantoinase B/oxoprolinase" evidence="2">
    <location>
        <begin position="17"/>
        <end position="538"/>
    </location>
</feature>
<evidence type="ECO:0000256" key="1">
    <source>
        <dbReference type="SAM" id="MobiDB-lite"/>
    </source>
</evidence>
<dbReference type="EMBL" id="FRBR01000001">
    <property type="protein sequence ID" value="SHL14308.1"/>
    <property type="molecule type" value="Genomic_DNA"/>
</dbReference>
<dbReference type="Proteomes" id="UP000183974">
    <property type="component" value="Unassembled WGS sequence"/>
</dbReference>
<dbReference type="PANTHER" id="PTHR11365">
    <property type="entry name" value="5-OXOPROLINASE RELATED"/>
    <property type="match status" value="1"/>
</dbReference>
<dbReference type="GO" id="GO:0017168">
    <property type="term" value="F:5-oxoprolinase (ATP-hydrolyzing) activity"/>
    <property type="evidence" value="ECO:0007669"/>
    <property type="project" value="TreeGrafter"/>
</dbReference>
<proteinExistence type="predicted"/>
<dbReference type="OrthoDB" id="9761586at2"/>
<dbReference type="AlphaFoldDB" id="A0A1M6Y7Z5"/>
<keyword evidence="4" id="KW-1185">Reference proteome</keyword>
<dbReference type="InterPro" id="IPR045079">
    <property type="entry name" value="Oxoprolinase-like"/>
</dbReference>
<dbReference type="GO" id="GO:0006749">
    <property type="term" value="P:glutathione metabolic process"/>
    <property type="evidence" value="ECO:0007669"/>
    <property type="project" value="TreeGrafter"/>
</dbReference>